<name>T0QYB9_SAPDV</name>
<evidence type="ECO:0000313" key="3">
    <source>
        <dbReference type="Proteomes" id="UP000030762"/>
    </source>
</evidence>
<reference evidence="2 3" key="1">
    <citation type="submission" date="2012-04" db="EMBL/GenBank/DDBJ databases">
        <title>The Genome Sequence of Saprolegnia declina VS20.</title>
        <authorList>
            <consortium name="The Broad Institute Genome Sequencing Platform"/>
            <person name="Russ C."/>
            <person name="Nusbaum C."/>
            <person name="Tyler B."/>
            <person name="van West P."/>
            <person name="Dieguez-Uribeondo J."/>
            <person name="de Bruijn I."/>
            <person name="Tripathy S."/>
            <person name="Jiang R."/>
            <person name="Young S.K."/>
            <person name="Zeng Q."/>
            <person name="Gargeya S."/>
            <person name="Fitzgerald M."/>
            <person name="Haas B."/>
            <person name="Abouelleil A."/>
            <person name="Alvarado L."/>
            <person name="Arachchi H.M."/>
            <person name="Berlin A."/>
            <person name="Chapman S.B."/>
            <person name="Goldberg J."/>
            <person name="Griggs A."/>
            <person name="Gujja S."/>
            <person name="Hansen M."/>
            <person name="Howarth C."/>
            <person name="Imamovic A."/>
            <person name="Larimer J."/>
            <person name="McCowen C."/>
            <person name="Montmayeur A."/>
            <person name="Murphy C."/>
            <person name="Neiman D."/>
            <person name="Pearson M."/>
            <person name="Priest M."/>
            <person name="Roberts A."/>
            <person name="Saif S."/>
            <person name="Shea T."/>
            <person name="Sisk P."/>
            <person name="Sykes S."/>
            <person name="Wortman J."/>
            <person name="Nusbaum C."/>
            <person name="Birren B."/>
        </authorList>
    </citation>
    <scope>NUCLEOTIDE SEQUENCE [LARGE SCALE GENOMIC DNA]</scope>
    <source>
        <strain evidence="2 3">VS20</strain>
    </source>
</reference>
<evidence type="ECO:0000256" key="1">
    <source>
        <dbReference type="SAM" id="MobiDB-lite"/>
    </source>
</evidence>
<evidence type="ECO:0000313" key="2">
    <source>
        <dbReference type="EMBL" id="EQC39040.1"/>
    </source>
</evidence>
<protein>
    <recommendedName>
        <fullName evidence="4">Ankyrin repeat protein</fullName>
    </recommendedName>
</protein>
<dbReference type="InParanoid" id="T0QYB9"/>
<dbReference type="RefSeq" id="XP_008607864.1">
    <property type="nucleotide sequence ID" value="XM_008609642.1"/>
</dbReference>
<organism evidence="2 3">
    <name type="scientific">Saprolegnia diclina (strain VS20)</name>
    <dbReference type="NCBI Taxonomy" id="1156394"/>
    <lineage>
        <taxon>Eukaryota</taxon>
        <taxon>Sar</taxon>
        <taxon>Stramenopiles</taxon>
        <taxon>Oomycota</taxon>
        <taxon>Saprolegniomycetes</taxon>
        <taxon>Saprolegniales</taxon>
        <taxon>Saprolegniaceae</taxon>
        <taxon>Saprolegnia</taxon>
    </lineage>
</organism>
<keyword evidence="3" id="KW-1185">Reference proteome</keyword>
<accession>T0QYB9</accession>
<sequence>MMYSNGASISGHMRHLAVAACLGGHVDLLRFAIESDDSPALSSLKPIALRAGRLCVVQVLFEKGVISKFKARDMRLAVATGRVDLVAFLLDSSSHGMVAEAFKQATTQCQIALLKWLCTTYNEPLYWRIALQVAVADLQHDVIAYFATTHNLHITPDEAARVHRRRKRHDEDAPTRQTRSRN</sequence>
<dbReference type="VEuPathDB" id="FungiDB:SDRG_03992"/>
<dbReference type="Proteomes" id="UP000030762">
    <property type="component" value="Unassembled WGS sequence"/>
</dbReference>
<proteinExistence type="predicted"/>
<dbReference type="EMBL" id="JH767140">
    <property type="protein sequence ID" value="EQC39040.1"/>
    <property type="molecule type" value="Genomic_DNA"/>
</dbReference>
<dbReference type="GeneID" id="19944719"/>
<dbReference type="AlphaFoldDB" id="T0QYB9"/>
<evidence type="ECO:0008006" key="4">
    <source>
        <dbReference type="Google" id="ProtNLM"/>
    </source>
</evidence>
<gene>
    <name evidence="2" type="ORF">SDRG_03992</name>
</gene>
<feature type="region of interest" description="Disordered" evidence="1">
    <location>
        <begin position="157"/>
        <end position="182"/>
    </location>
</feature>